<organism evidence="2 3">
    <name type="scientific">Sphagnurus paluster</name>
    <dbReference type="NCBI Taxonomy" id="117069"/>
    <lineage>
        <taxon>Eukaryota</taxon>
        <taxon>Fungi</taxon>
        <taxon>Dikarya</taxon>
        <taxon>Basidiomycota</taxon>
        <taxon>Agaricomycotina</taxon>
        <taxon>Agaricomycetes</taxon>
        <taxon>Agaricomycetidae</taxon>
        <taxon>Agaricales</taxon>
        <taxon>Tricholomatineae</taxon>
        <taxon>Lyophyllaceae</taxon>
        <taxon>Sphagnurus</taxon>
    </lineage>
</organism>
<feature type="compositionally biased region" description="Basic and acidic residues" evidence="1">
    <location>
        <begin position="695"/>
        <end position="708"/>
    </location>
</feature>
<protein>
    <submittedName>
        <fullName evidence="2">Uncharacterized protein</fullName>
    </submittedName>
</protein>
<dbReference type="AlphaFoldDB" id="A0A9P7K348"/>
<evidence type="ECO:0000256" key="1">
    <source>
        <dbReference type="SAM" id="MobiDB-lite"/>
    </source>
</evidence>
<evidence type="ECO:0000313" key="2">
    <source>
        <dbReference type="EMBL" id="KAG5634799.1"/>
    </source>
</evidence>
<feature type="compositionally biased region" description="Polar residues" evidence="1">
    <location>
        <begin position="456"/>
        <end position="467"/>
    </location>
</feature>
<feature type="region of interest" description="Disordered" evidence="1">
    <location>
        <begin position="553"/>
        <end position="744"/>
    </location>
</feature>
<comment type="caution">
    <text evidence="2">The sequence shown here is derived from an EMBL/GenBank/DDBJ whole genome shotgun (WGS) entry which is preliminary data.</text>
</comment>
<dbReference type="EMBL" id="JABCKI010006268">
    <property type="protein sequence ID" value="KAG5634799.1"/>
    <property type="molecule type" value="Genomic_DNA"/>
</dbReference>
<feature type="compositionally biased region" description="Polar residues" evidence="1">
    <location>
        <begin position="414"/>
        <end position="442"/>
    </location>
</feature>
<sequence>MALSTVPVASRIMMKEEFSKLPWQSRRFLATDDLESLHNSFLNVIRNETEGFGYSKIGDEAFSRLLAGEEDDRVVEAAFSTFIQYLVLDTAFAVHDDDERLLPTPQVGTVELNSKLPLPELSKMSETLTAVCSKILHVTSASAWRDVAPGKASLASLYDSLGTTYALVDTHVALLNVKSAAFYLAYLLKGHTNLPEDHGSLIRALHETDENWAPLHDELCPKPREIKGALLTALTCSPLSLLLGRNLKNAPGRAKLFSVRCHVDPFIFIGRRANRHKQYWKTIGAVKRPPGIRQAERLMWGMLFDIAHRADPVRAFLLTLQTAQRIQPDTGNGGWLPILRTPKQHASARMLLSGPSNLPASSSDATMLDTVVKEVQNGVRPRVEGVKATQYPKQDGPREGPESQVSVEKPMDGQESNVAGTLQQTAVPLPYHNTTPTPQYSDTPRPEHHSDFQDPATPSQCQDNSQAGLERKENAGPLTDYANKSTESDDVRHRNSNAPNPSEAMNRDINACDQVPVEMDIDRSLILSRPLPGHGDMAIDDREMLKETHNTLPHGFTSPQPGGNITPIGAKPLGGDGDNISERYLSPSPQRADNDTPMDQGVPGGTDNGIPNRISIPQLGENYALTHGDAPMCQDDPPESPQSPHSDVSVLDNAPGVIQEDRGSSPLTVISLDGDERDGAHDQPSTTPTPVDDSQVDRRRSERIKKGLSETTPAPTQTVPEKRKRKGGKKRPKAMSDDLGDGADSILGIPWPVDSSLRKFKVVNTIDLDEHEPWLYEGTDLVNSSVEKKQGGTLSYPTIDKPGEEYSFSLECDTQVDLDWIKKLDQAVRKDAELAATRTSFRALTEAAFKNLSNEELRKLLEHNNIVVTDRSVPQVPLSVQGAATIGPVDKVRAFQDQSVPFNPYKSNNRARVSTTLEVLKLMKLESPKSVNGLDYSMGHDDFARQPFSTESVAWEATKGGLYESHTDVLPWAAIRWGLFATAGCLTRWHADTGGFATFVAPDNGVKLWFVATPVNDVPLRDLMAHPKSHSMFDPNEVNNPGWFAEVVVLRPGMTL</sequence>
<reference evidence="2" key="1">
    <citation type="submission" date="2021-02" db="EMBL/GenBank/DDBJ databases">
        <authorList>
            <person name="Nieuwenhuis M."/>
            <person name="Van De Peppel L.J.J."/>
        </authorList>
    </citation>
    <scope>NUCLEOTIDE SEQUENCE</scope>
    <source>
        <strain evidence="2">D49</strain>
    </source>
</reference>
<evidence type="ECO:0000313" key="3">
    <source>
        <dbReference type="Proteomes" id="UP000717328"/>
    </source>
</evidence>
<dbReference type="Proteomes" id="UP000717328">
    <property type="component" value="Unassembled WGS sequence"/>
</dbReference>
<accession>A0A9P7K348</accession>
<feature type="compositionally biased region" description="Basic residues" evidence="1">
    <location>
        <begin position="722"/>
        <end position="733"/>
    </location>
</feature>
<feature type="region of interest" description="Disordered" evidence="1">
    <location>
        <begin position="379"/>
        <end position="506"/>
    </location>
</feature>
<keyword evidence="3" id="KW-1185">Reference proteome</keyword>
<feature type="compositionally biased region" description="Polar residues" evidence="1">
    <location>
        <begin position="709"/>
        <end position="719"/>
    </location>
</feature>
<proteinExistence type="predicted"/>
<gene>
    <name evidence="2" type="ORF">H0H81_000721</name>
</gene>
<reference evidence="2" key="2">
    <citation type="submission" date="2021-10" db="EMBL/GenBank/DDBJ databases">
        <title>Phylogenomics reveals ancestral predisposition of the termite-cultivated fungus Termitomyces towards a domesticated lifestyle.</title>
        <authorList>
            <person name="Auxier B."/>
            <person name="Grum-Grzhimaylo A."/>
            <person name="Cardenas M.E."/>
            <person name="Lodge J.D."/>
            <person name="Laessoe T."/>
            <person name="Pedersen O."/>
            <person name="Smith M.E."/>
            <person name="Kuyper T.W."/>
            <person name="Franco-Molano E.A."/>
            <person name="Baroni T.J."/>
            <person name="Aanen D.K."/>
        </authorList>
    </citation>
    <scope>NUCLEOTIDE SEQUENCE</scope>
    <source>
        <strain evidence="2">D49</strain>
    </source>
</reference>
<name>A0A9P7K348_9AGAR</name>
<dbReference type="OrthoDB" id="3062275at2759"/>